<dbReference type="EC" id="3.4.11.-" evidence="17"/>
<dbReference type="InterPro" id="IPR050344">
    <property type="entry name" value="Peptidase_M1_aminopeptidases"/>
</dbReference>
<evidence type="ECO:0000256" key="17">
    <source>
        <dbReference type="RuleBase" id="RU364040"/>
    </source>
</evidence>
<evidence type="ECO:0000256" key="1">
    <source>
        <dbReference type="ARBA" id="ARBA00004606"/>
    </source>
</evidence>
<evidence type="ECO:0000256" key="16">
    <source>
        <dbReference type="PIRSR" id="PIRSR634016-4"/>
    </source>
</evidence>
<evidence type="ECO:0000256" key="7">
    <source>
        <dbReference type="ARBA" id="ARBA00022801"/>
    </source>
</evidence>
<dbReference type="PANTHER" id="PTHR11533">
    <property type="entry name" value="PROTEASE M1 ZINC METALLOPROTEASE"/>
    <property type="match status" value="1"/>
</dbReference>
<keyword evidence="24" id="KW-1185">Reference proteome</keyword>
<dbReference type="Gene3D" id="2.60.40.1910">
    <property type="match status" value="1"/>
</dbReference>
<keyword evidence="19" id="KW-0732">Signal</keyword>
<evidence type="ECO:0000256" key="13">
    <source>
        <dbReference type="ARBA" id="ARBA00023180"/>
    </source>
</evidence>
<evidence type="ECO:0000256" key="19">
    <source>
        <dbReference type="SAM" id="SignalP"/>
    </source>
</evidence>
<keyword evidence="9" id="KW-0735">Signal-anchor</keyword>
<evidence type="ECO:0000256" key="4">
    <source>
        <dbReference type="ARBA" id="ARBA00022670"/>
    </source>
</evidence>
<evidence type="ECO:0000256" key="6">
    <source>
        <dbReference type="ARBA" id="ARBA00022723"/>
    </source>
</evidence>
<keyword evidence="3 17" id="KW-0031">Aminopeptidase</keyword>
<keyword evidence="11 17" id="KW-0482">Metalloprotease</keyword>
<keyword evidence="10" id="KW-1133">Transmembrane helix</keyword>
<feature type="binding site" evidence="15">
    <location>
        <position position="401"/>
    </location>
    <ligand>
        <name>Zn(2+)</name>
        <dbReference type="ChEBI" id="CHEBI:29105"/>
        <note>catalytic</note>
    </ligand>
</feature>
<dbReference type="InterPro" id="IPR024571">
    <property type="entry name" value="ERAP1-like_C_dom"/>
</dbReference>
<dbReference type="InterPro" id="IPR042097">
    <property type="entry name" value="Aminopeptidase_N-like_N_sf"/>
</dbReference>
<dbReference type="InterPro" id="IPR034016">
    <property type="entry name" value="M1_APN-typ"/>
</dbReference>
<feature type="signal peptide" evidence="19">
    <location>
        <begin position="1"/>
        <end position="20"/>
    </location>
</feature>
<dbReference type="GO" id="GO:0005737">
    <property type="term" value="C:cytoplasm"/>
    <property type="evidence" value="ECO:0007669"/>
    <property type="project" value="TreeGrafter"/>
</dbReference>
<dbReference type="FunFam" id="1.10.390.10:FF:000006">
    <property type="entry name" value="Puromycin-sensitive aminopeptidase"/>
    <property type="match status" value="1"/>
</dbReference>
<dbReference type="GO" id="GO:0008270">
    <property type="term" value="F:zinc ion binding"/>
    <property type="evidence" value="ECO:0007669"/>
    <property type="project" value="UniProtKB-UniRule"/>
</dbReference>
<feature type="active site" description="Proton acceptor" evidence="14">
    <location>
        <position position="379"/>
    </location>
</feature>
<dbReference type="InterPro" id="IPR045357">
    <property type="entry name" value="Aminopeptidase_N-like_N"/>
</dbReference>
<keyword evidence="4 17" id="KW-0645">Protease</keyword>
<evidence type="ECO:0000256" key="18">
    <source>
        <dbReference type="SAM" id="MobiDB-lite"/>
    </source>
</evidence>
<dbReference type="Pfam" id="PF17900">
    <property type="entry name" value="Peptidase_M1_N"/>
    <property type="match status" value="1"/>
</dbReference>
<keyword evidence="6 15" id="KW-0479">Metal-binding</keyword>
<dbReference type="Gene3D" id="1.10.390.10">
    <property type="entry name" value="Neutral Protease Domain 2"/>
    <property type="match status" value="1"/>
</dbReference>
<dbReference type="SUPFAM" id="SSF55486">
    <property type="entry name" value="Metalloproteases ('zincins'), catalytic domain"/>
    <property type="match status" value="1"/>
</dbReference>
<dbReference type="PRINTS" id="PR00756">
    <property type="entry name" value="ALADIPTASE"/>
</dbReference>
<dbReference type="GO" id="GO:0006508">
    <property type="term" value="P:proteolysis"/>
    <property type="evidence" value="ECO:0007669"/>
    <property type="project" value="UniProtKB-KW"/>
</dbReference>
<dbReference type="Gene3D" id="2.60.40.1730">
    <property type="entry name" value="tricorn interacting facor f3 domain"/>
    <property type="match status" value="1"/>
</dbReference>
<dbReference type="STRING" id="1754190.A0A1Y2D5U0"/>
<evidence type="ECO:0000256" key="12">
    <source>
        <dbReference type="ARBA" id="ARBA00023136"/>
    </source>
</evidence>
<keyword evidence="7 17" id="KW-0378">Hydrolase</keyword>
<dbReference type="InterPro" id="IPR001930">
    <property type="entry name" value="Peptidase_M1"/>
</dbReference>
<dbReference type="AlphaFoldDB" id="A0A1Y2D5U0"/>
<dbReference type="InterPro" id="IPR027268">
    <property type="entry name" value="Peptidase_M4/M1_CTD_sf"/>
</dbReference>
<dbReference type="PANTHER" id="PTHR11533:SF299">
    <property type="entry name" value="AMINOPEPTIDASE"/>
    <property type="match status" value="1"/>
</dbReference>
<feature type="binding site" evidence="15">
    <location>
        <position position="378"/>
    </location>
    <ligand>
        <name>Zn(2+)</name>
        <dbReference type="ChEBI" id="CHEBI:29105"/>
        <note>catalytic</note>
    </ligand>
</feature>
<reference evidence="23 24" key="1">
    <citation type="submission" date="2016-08" db="EMBL/GenBank/DDBJ databases">
        <title>A Parts List for Fungal Cellulosomes Revealed by Comparative Genomics.</title>
        <authorList>
            <consortium name="DOE Joint Genome Institute"/>
            <person name="Haitjema C.H."/>
            <person name="Gilmore S.P."/>
            <person name="Henske J.K."/>
            <person name="Solomon K.V."/>
            <person name="De Groot R."/>
            <person name="Kuo A."/>
            <person name="Mondo S.J."/>
            <person name="Salamov A.A."/>
            <person name="Labutti K."/>
            <person name="Zhao Z."/>
            <person name="Chiniquy J."/>
            <person name="Barry K."/>
            <person name="Brewer H.M."/>
            <person name="Purvine S.O."/>
            <person name="Wright A.T."/>
            <person name="Boxma B."/>
            <person name="Van Alen T."/>
            <person name="Hackstein J.H."/>
            <person name="Baker S.E."/>
            <person name="Grigoriev I.V."/>
            <person name="O'Malley M.A."/>
        </authorList>
    </citation>
    <scope>NUCLEOTIDE SEQUENCE [LARGE SCALE GENOMIC DNA]</scope>
    <source>
        <strain evidence="23 24">G1</strain>
    </source>
</reference>
<dbReference type="OrthoDB" id="10031169at2759"/>
<evidence type="ECO:0000259" key="21">
    <source>
        <dbReference type="Pfam" id="PF11838"/>
    </source>
</evidence>
<evidence type="ECO:0000256" key="10">
    <source>
        <dbReference type="ARBA" id="ARBA00022989"/>
    </source>
</evidence>
<dbReference type="GO" id="GO:0042277">
    <property type="term" value="F:peptide binding"/>
    <property type="evidence" value="ECO:0007669"/>
    <property type="project" value="TreeGrafter"/>
</dbReference>
<dbReference type="Proteomes" id="UP000193920">
    <property type="component" value="Unassembled WGS sequence"/>
</dbReference>
<feature type="binding site" evidence="15">
    <location>
        <position position="382"/>
    </location>
    <ligand>
        <name>Zn(2+)</name>
        <dbReference type="ChEBI" id="CHEBI:29105"/>
        <note>catalytic</note>
    </ligand>
</feature>
<dbReference type="GO" id="GO:0043171">
    <property type="term" value="P:peptide catabolic process"/>
    <property type="evidence" value="ECO:0007669"/>
    <property type="project" value="TreeGrafter"/>
</dbReference>
<evidence type="ECO:0000256" key="15">
    <source>
        <dbReference type="PIRSR" id="PIRSR634016-3"/>
    </source>
</evidence>
<keyword evidence="8 15" id="KW-0862">Zinc</keyword>
<comment type="cofactor">
    <cofactor evidence="15 17">
        <name>Zn(2+)</name>
        <dbReference type="ChEBI" id="CHEBI:29105"/>
    </cofactor>
    <text evidence="15 17">Binds 1 zinc ion per subunit.</text>
</comment>
<evidence type="ECO:0000256" key="5">
    <source>
        <dbReference type="ARBA" id="ARBA00022692"/>
    </source>
</evidence>
<evidence type="ECO:0000259" key="22">
    <source>
        <dbReference type="Pfam" id="PF17900"/>
    </source>
</evidence>
<feature type="domain" description="Peptidase M1 membrane alanine aminopeptidase" evidence="20">
    <location>
        <begin position="307"/>
        <end position="525"/>
    </location>
</feature>
<keyword evidence="13" id="KW-0325">Glycoprotein</keyword>
<evidence type="ECO:0000256" key="14">
    <source>
        <dbReference type="PIRSR" id="PIRSR634016-1"/>
    </source>
</evidence>
<protein>
    <recommendedName>
        <fullName evidence="17">Aminopeptidase</fullName>
        <ecNumber evidence="17">3.4.11.-</ecNumber>
    </recommendedName>
</protein>
<evidence type="ECO:0000259" key="20">
    <source>
        <dbReference type="Pfam" id="PF01433"/>
    </source>
</evidence>
<evidence type="ECO:0000313" key="24">
    <source>
        <dbReference type="Proteomes" id="UP000193920"/>
    </source>
</evidence>
<dbReference type="EMBL" id="MCOG01000090">
    <property type="protein sequence ID" value="ORY53935.1"/>
    <property type="molecule type" value="Genomic_DNA"/>
</dbReference>
<dbReference type="FunFam" id="2.60.40.1730:FF:000012">
    <property type="entry name" value="Aminopeptidase N"/>
    <property type="match status" value="1"/>
</dbReference>
<accession>A0A1Y2D5U0</accession>
<dbReference type="GO" id="GO:0070006">
    <property type="term" value="F:metalloaminopeptidase activity"/>
    <property type="evidence" value="ECO:0007669"/>
    <property type="project" value="TreeGrafter"/>
</dbReference>
<evidence type="ECO:0000313" key="23">
    <source>
        <dbReference type="EMBL" id="ORY53935.1"/>
    </source>
</evidence>
<dbReference type="Pfam" id="PF11838">
    <property type="entry name" value="ERAP1_C"/>
    <property type="match status" value="1"/>
</dbReference>
<dbReference type="CDD" id="cd09601">
    <property type="entry name" value="M1_APN-Q_like"/>
    <property type="match status" value="1"/>
</dbReference>
<keyword evidence="5" id="KW-0812">Transmembrane</keyword>
<comment type="subcellular location">
    <subcellularLocation>
        <location evidence="1">Membrane</location>
        <topology evidence="1">Single-pass type II membrane protein</topology>
    </subcellularLocation>
</comment>
<dbReference type="InterPro" id="IPR014782">
    <property type="entry name" value="Peptidase_M1_dom"/>
</dbReference>
<feature type="domain" description="ERAP1-like C-terminal" evidence="21">
    <location>
        <begin position="637"/>
        <end position="952"/>
    </location>
</feature>
<dbReference type="GO" id="GO:0005615">
    <property type="term" value="C:extracellular space"/>
    <property type="evidence" value="ECO:0007669"/>
    <property type="project" value="TreeGrafter"/>
</dbReference>
<dbReference type="Pfam" id="PF01433">
    <property type="entry name" value="Peptidase_M1"/>
    <property type="match status" value="1"/>
</dbReference>
<gene>
    <name evidence="23" type="ORF">LY90DRAFT_670288</name>
</gene>
<evidence type="ECO:0000256" key="8">
    <source>
        <dbReference type="ARBA" id="ARBA00022833"/>
    </source>
</evidence>
<feature type="region of interest" description="Disordered" evidence="18">
    <location>
        <begin position="27"/>
        <end position="64"/>
    </location>
</feature>
<feature type="site" description="Transition state stabilizer" evidence="16">
    <location>
        <position position="464"/>
    </location>
</feature>
<dbReference type="GO" id="GO:0016020">
    <property type="term" value="C:membrane"/>
    <property type="evidence" value="ECO:0007669"/>
    <property type="project" value="UniProtKB-SubCell"/>
</dbReference>
<dbReference type="Gene3D" id="1.25.50.20">
    <property type="match status" value="1"/>
</dbReference>
<evidence type="ECO:0000256" key="11">
    <source>
        <dbReference type="ARBA" id="ARBA00023049"/>
    </source>
</evidence>
<dbReference type="SUPFAM" id="SSF63737">
    <property type="entry name" value="Leukotriene A4 hydrolase N-terminal domain"/>
    <property type="match status" value="1"/>
</dbReference>
<proteinExistence type="inferred from homology"/>
<comment type="caution">
    <text evidence="23">The sequence shown here is derived from an EMBL/GenBank/DDBJ whole genome shotgun (WGS) entry which is preliminary data.</text>
</comment>
<keyword evidence="12" id="KW-0472">Membrane</keyword>
<name>A0A1Y2D5U0_9FUNG</name>
<sequence>MKLDLIKLLFLIALICLVNAKISESNSSEKDENEISNDEIEIEYTDSVDIEDDSSTEEEEETTIVETDTIEEKPHVSYNDIRLPKTVLPRAYRLDFATSLKNSTFGGIAEIDIEVVAKTNFIVIHSLNLDLSDIELSAESKVWKPVSVEYIEKNQYYILIFNDEIKEGNYTLKTKYSGQFDNGYYGYYLSSYKDNKDKVTYLATTQFEPTSARKAFPCFDEPEFKATFQLNMTVEDGYNAISNMNVIKIEDIEGSNEKKYIFANSVKMSTYLVAFVVSDFDSISTEENGFPVSVYTRPDQIEYAKLALRTASKVLKYYEKIYKIPYALPKLDLIAIPDFATGAMENWGLITFRETYILIDESQSSVSASETIVNAIAHELAHQWFGNLVTMKWWDDLWLNEGFANFMAIKGTDYAEPEWKTENQWYVDDVLSAYSSDSTHNTHAIYSQASDPEEIFNLFDQITYYKGSSVIRMIESWLNTLDGNNENIDISETYFFKKIYKYLDLHKFDNAKTEELWEALESYDNNGKALIGVSKTMNDFIRQPGFPIVMMNKNKNDNNTIILTQERYLLNRLQLIKENEPMDETKWNIPFTYMIYSNATGKPELLETESIILEDKSEIQLSDLIATENENDDSTTFVKGNYGQNGYYKVQYDDESIKTACEWLKTDLHFMKPIDRAGFLHDIGTQLFTGRTNDPETILDCFNFLKKERSYIVWTTGINVLSSLLKHFDHYEDQSVLKKAYNFVASLIEDISEEIGWKENEKNNAEIVEDNTLHNRSKLRNNIIDLSLTLGIEKVKEEALNYFKQIKNGTFNENFDDDIIGFIHKAGVKYGDESDFEYVYNKYLNESYANRKQALMIALTNVKDVSLKPRIFEILQSGNAKDTDAVIFFRSFISDKANVPMGWKFIKENYEQLLKIVPNSSYYITSLLSIIVEQIDSESLKEIVSWFNDDSDPNKEYLKVHEKVLLLGIEKGKSCIYWIENENLGGAITNYLNRNF</sequence>
<evidence type="ECO:0000256" key="2">
    <source>
        <dbReference type="ARBA" id="ARBA00010136"/>
    </source>
</evidence>
<feature type="chain" id="PRO_5012779241" description="Aminopeptidase" evidence="19">
    <location>
        <begin position="21"/>
        <end position="996"/>
    </location>
</feature>
<feature type="domain" description="Aminopeptidase N-like N-terminal" evidence="22">
    <location>
        <begin position="89"/>
        <end position="272"/>
    </location>
</feature>
<comment type="similarity">
    <text evidence="2 17">Belongs to the peptidase M1 family.</text>
</comment>
<organism evidence="23 24">
    <name type="scientific">Neocallimastix californiae</name>
    <dbReference type="NCBI Taxonomy" id="1754190"/>
    <lineage>
        <taxon>Eukaryota</taxon>
        <taxon>Fungi</taxon>
        <taxon>Fungi incertae sedis</taxon>
        <taxon>Chytridiomycota</taxon>
        <taxon>Chytridiomycota incertae sedis</taxon>
        <taxon>Neocallimastigomycetes</taxon>
        <taxon>Neocallimastigales</taxon>
        <taxon>Neocallimastigaceae</taxon>
        <taxon>Neocallimastix</taxon>
    </lineage>
</organism>
<evidence type="ECO:0000256" key="3">
    <source>
        <dbReference type="ARBA" id="ARBA00022438"/>
    </source>
</evidence>
<evidence type="ECO:0000256" key="9">
    <source>
        <dbReference type="ARBA" id="ARBA00022968"/>
    </source>
</evidence>
<feature type="compositionally biased region" description="Acidic residues" evidence="18">
    <location>
        <begin position="31"/>
        <end position="63"/>
    </location>
</feature>